<feature type="transmembrane region" description="Helical" evidence="1">
    <location>
        <begin position="492"/>
        <end position="509"/>
    </location>
</feature>
<proteinExistence type="predicted"/>
<feature type="transmembrane region" description="Helical" evidence="1">
    <location>
        <begin position="421"/>
        <end position="439"/>
    </location>
</feature>
<protein>
    <recommendedName>
        <fullName evidence="3">Nose resistant-to-fluoxetine protein N-terminal domain-containing protein</fullName>
    </recommendedName>
</protein>
<keyword evidence="1" id="KW-1133">Transmembrane helix</keyword>
<dbReference type="GO" id="GO:0016747">
    <property type="term" value="F:acyltransferase activity, transferring groups other than amino-acyl groups"/>
    <property type="evidence" value="ECO:0007669"/>
    <property type="project" value="InterPro"/>
</dbReference>
<dbReference type="PANTHER" id="PTHR11161:SF0">
    <property type="entry name" value="O-ACYLTRANSFERASE LIKE PROTEIN"/>
    <property type="match status" value="1"/>
</dbReference>
<feature type="signal peptide" evidence="2">
    <location>
        <begin position="1"/>
        <end position="18"/>
    </location>
</feature>
<dbReference type="Pfam" id="PF01757">
    <property type="entry name" value="Acyl_transf_3"/>
    <property type="match status" value="1"/>
</dbReference>
<feature type="domain" description="Nose resistant-to-fluoxetine protein N-terminal" evidence="3">
    <location>
        <begin position="25"/>
        <end position="140"/>
    </location>
</feature>
<dbReference type="Proteomes" id="UP000265140">
    <property type="component" value="Chromosome 14"/>
</dbReference>
<keyword evidence="1" id="KW-0472">Membrane</keyword>
<feature type="transmembrane region" description="Helical" evidence="1">
    <location>
        <begin position="521"/>
        <end position="543"/>
    </location>
</feature>
<dbReference type="GeneTree" id="ENSGT00530000063340"/>
<sequence>MLPMYGTVLFLALCAARALFAMNVSEKCKQDTRTFLSELKKDQPSEYAALMYDAFGKMSSDVKGGNVNRPGSLQECLSVQGPSFTGQYCQVPLQYFVGICVPDSCMEEEVETLVVYAMYGAGLGGLFRGLFRMAIPLLKRGFSIAKPHLKSAARNIVGDVVNSVMSRQTKQQDGSGLMVMSRGVRKTPPGRRSLPKSKKRWVISCLQSFSLQSSSQGVLSTFSPVGAYPSLNGIRILSLLWIICGHTVQFSAWNNLDNNKRWMKMVENNPLYIFSFSGPVYLAVDTFLLLGGILSARSLLGSIQRAGGKLNPGLVASFLFKRFKRIQPLHVFIVCLVIGLLSVVQRGAFWFITEDQIINCKKYWWSNLLLINNLFTVTDICAPWTWYLSVDFQFYATTPFVIYLYRLKYEHYFQYYYNKPYTRYGPYLIGILTGIYMTTKKGHILKHPWQATLGWFCSLSVMAVLVGLAYILRHVPLQPSAPHALYQGLHRPLWALAVTWITLACEEGYGGFINKILSLSLWVPLSNVSFACYLIHPILIILYNGNQETPIHYTDMNFLYLFLGHLILTLVIGYVLTVLVEKPFLFLRGRKT</sequence>
<reference evidence="5" key="1">
    <citation type="journal article" date="2014" name="PLoS ONE">
        <title>The genome and linkage map of the northern pike (Esox lucius): conserved synteny revealed between the salmonid sister group and the Neoteleostei.</title>
        <authorList>
            <person name="Rondeau E.B."/>
            <person name="Minkley D.R."/>
            <person name="Leong J.S."/>
            <person name="Messmer A.M."/>
            <person name="Jantzen J.R."/>
            <person name="von Schalburg K.R."/>
            <person name="Lemon C."/>
            <person name="Bird N.H."/>
            <person name="Koop B.F."/>
        </authorList>
    </citation>
    <scope>NUCLEOTIDE SEQUENCE</scope>
</reference>
<reference evidence="4" key="4">
    <citation type="submission" date="2025-09" db="UniProtKB">
        <authorList>
            <consortium name="Ensembl"/>
        </authorList>
    </citation>
    <scope>IDENTIFICATION</scope>
</reference>
<evidence type="ECO:0000313" key="4">
    <source>
        <dbReference type="Ensembl" id="ENSELUP00000009114.2"/>
    </source>
</evidence>
<keyword evidence="1" id="KW-0812">Transmembrane</keyword>
<accession>A0A3P8Y0F2</accession>
<dbReference type="Pfam" id="PF20146">
    <property type="entry name" value="NRF"/>
    <property type="match status" value="1"/>
</dbReference>
<dbReference type="InterPro" id="IPR002656">
    <property type="entry name" value="Acyl_transf_3_dom"/>
</dbReference>
<dbReference type="InParanoid" id="A0A3P8Y0F2"/>
<dbReference type="AlphaFoldDB" id="A0A3P8Y0F2"/>
<name>A0A3P8Y0F2_ESOLU</name>
<keyword evidence="5" id="KW-1185">Reference proteome</keyword>
<organism evidence="4 5">
    <name type="scientific">Esox lucius</name>
    <name type="common">Northern pike</name>
    <dbReference type="NCBI Taxonomy" id="8010"/>
    <lineage>
        <taxon>Eukaryota</taxon>
        <taxon>Metazoa</taxon>
        <taxon>Chordata</taxon>
        <taxon>Craniata</taxon>
        <taxon>Vertebrata</taxon>
        <taxon>Euteleostomi</taxon>
        <taxon>Actinopterygii</taxon>
        <taxon>Neopterygii</taxon>
        <taxon>Teleostei</taxon>
        <taxon>Protacanthopterygii</taxon>
        <taxon>Esociformes</taxon>
        <taxon>Esocidae</taxon>
        <taxon>Esox</taxon>
    </lineage>
</organism>
<dbReference type="Ensembl" id="ENSELUT00000004399.3">
    <property type="protein sequence ID" value="ENSELUP00000009114.2"/>
    <property type="gene ID" value="ENSELUG00000009741.3"/>
</dbReference>
<dbReference type="SMART" id="SM00703">
    <property type="entry name" value="NRF"/>
    <property type="match status" value="1"/>
</dbReference>
<keyword evidence="2" id="KW-0732">Signal</keyword>
<evidence type="ECO:0000256" key="2">
    <source>
        <dbReference type="SAM" id="SignalP"/>
    </source>
</evidence>
<evidence type="ECO:0000313" key="5">
    <source>
        <dbReference type="Proteomes" id="UP000265140"/>
    </source>
</evidence>
<evidence type="ECO:0000256" key="1">
    <source>
        <dbReference type="SAM" id="Phobius"/>
    </source>
</evidence>
<feature type="chain" id="PRO_5044224170" description="Nose resistant-to-fluoxetine protein N-terminal domain-containing protein" evidence="2">
    <location>
        <begin position="19"/>
        <end position="592"/>
    </location>
</feature>
<feature type="transmembrane region" description="Helical" evidence="1">
    <location>
        <begin position="329"/>
        <end position="352"/>
    </location>
</feature>
<feature type="transmembrane region" description="Helical" evidence="1">
    <location>
        <begin position="273"/>
        <end position="296"/>
    </location>
</feature>
<reference evidence="4" key="3">
    <citation type="submission" date="2025-08" db="UniProtKB">
        <authorList>
            <consortium name="Ensembl"/>
        </authorList>
    </citation>
    <scope>IDENTIFICATION</scope>
</reference>
<dbReference type="InterPro" id="IPR006621">
    <property type="entry name" value="Nose-resist-to-fluoxetine_N"/>
</dbReference>
<dbReference type="PANTHER" id="PTHR11161">
    <property type="entry name" value="O-ACYLTRANSFERASE"/>
    <property type="match status" value="1"/>
</dbReference>
<dbReference type="OMA" id="QGQYCKL"/>
<reference evidence="4" key="2">
    <citation type="submission" date="2020-02" db="EMBL/GenBank/DDBJ databases">
        <title>Esox lucius (northern pike) genome, fEsoLuc1, primary haplotype.</title>
        <authorList>
            <person name="Myers G."/>
            <person name="Karagic N."/>
            <person name="Meyer A."/>
            <person name="Pippel M."/>
            <person name="Reichard M."/>
            <person name="Winkler S."/>
            <person name="Tracey A."/>
            <person name="Sims Y."/>
            <person name="Howe K."/>
            <person name="Rhie A."/>
            <person name="Formenti G."/>
            <person name="Durbin R."/>
            <person name="Fedrigo O."/>
            <person name="Jarvis E.D."/>
        </authorList>
    </citation>
    <scope>NUCLEOTIDE SEQUENCE [LARGE SCALE GENOMIC DNA]</scope>
</reference>
<dbReference type="InterPro" id="IPR052728">
    <property type="entry name" value="O2_lipid_transport_reg"/>
</dbReference>
<dbReference type="Bgee" id="ENSELUG00000009741">
    <property type="expression patterns" value="Expressed in brain and 1 other cell type or tissue"/>
</dbReference>
<evidence type="ECO:0000259" key="3">
    <source>
        <dbReference type="SMART" id="SM00703"/>
    </source>
</evidence>
<feature type="transmembrane region" description="Helical" evidence="1">
    <location>
        <begin position="451"/>
        <end position="472"/>
    </location>
</feature>
<feature type="transmembrane region" description="Helical" evidence="1">
    <location>
        <begin position="558"/>
        <end position="580"/>
    </location>
</feature>
<feature type="transmembrane region" description="Helical" evidence="1">
    <location>
        <begin position="364"/>
        <end position="385"/>
    </location>
</feature>